<evidence type="ECO:0000256" key="3">
    <source>
        <dbReference type="PROSITE-ProRule" id="PRU00076"/>
    </source>
</evidence>
<dbReference type="PROSITE" id="PS00010">
    <property type="entry name" value="ASX_HYDROXYL"/>
    <property type="match status" value="1"/>
</dbReference>
<dbReference type="SMART" id="SM00179">
    <property type="entry name" value="EGF_CA"/>
    <property type="match status" value="1"/>
</dbReference>
<dbReference type="PROSITE" id="PS01187">
    <property type="entry name" value="EGF_CA"/>
    <property type="match status" value="1"/>
</dbReference>
<keyword evidence="1 3" id="KW-0245">EGF-like domain</keyword>
<dbReference type="PROSITE" id="PS50026">
    <property type="entry name" value="EGF_3"/>
    <property type="match status" value="1"/>
</dbReference>
<evidence type="ECO:0000313" key="5">
    <source>
        <dbReference type="EMBL" id="PWA40561.1"/>
    </source>
</evidence>
<dbReference type="InterPro" id="IPR000742">
    <property type="entry name" value="EGF"/>
</dbReference>
<dbReference type="InterPro" id="IPR049883">
    <property type="entry name" value="NOTCH1_EGF-like"/>
</dbReference>
<dbReference type="Gene3D" id="2.10.25.10">
    <property type="entry name" value="Laminin"/>
    <property type="match status" value="1"/>
</dbReference>
<proteinExistence type="predicted"/>
<gene>
    <name evidence="5" type="ORF">CTI12_AA445470</name>
</gene>
<keyword evidence="2" id="KW-1015">Disulfide bond</keyword>
<dbReference type="STRING" id="35608.A0A2U1KUY2"/>
<dbReference type="GO" id="GO:0005509">
    <property type="term" value="F:calcium ion binding"/>
    <property type="evidence" value="ECO:0007669"/>
    <property type="project" value="InterPro"/>
</dbReference>
<reference evidence="5 6" key="1">
    <citation type="journal article" date="2018" name="Mol. Plant">
        <title>The genome of Artemisia annua provides insight into the evolution of Asteraceae family and artemisinin biosynthesis.</title>
        <authorList>
            <person name="Shen Q."/>
            <person name="Zhang L."/>
            <person name="Liao Z."/>
            <person name="Wang S."/>
            <person name="Yan T."/>
            <person name="Shi P."/>
            <person name="Liu M."/>
            <person name="Fu X."/>
            <person name="Pan Q."/>
            <person name="Wang Y."/>
            <person name="Lv Z."/>
            <person name="Lu X."/>
            <person name="Zhang F."/>
            <person name="Jiang W."/>
            <person name="Ma Y."/>
            <person name="Chen M."/>
            <person name="Hao X."/>
            <person name="Li L."/>
            <person name="Tang Y."/>
            <person name="Lv G."/>
            <person name="Zhou Y."/>
            <person name="Sun X."/>
            <person name="Brodelius P.E."/>
            <person name="Rose J.K.C."/>
            <person name="Tang K."/>
        </authorList>
    </citation>
    <scope>NUCLEOTIDE SEQUENCE [LARGE SCALE GENOMIC DNA]</scope>
    <source>
        <strain evidence="6">cv. Huhao1</strain>
        <tissue evidence="5">Leaf</tissue>
    </source>
</reference>
<dbReference type="Pfam" id="PF07645">
    <property type="entry name" value="EGF_CA"/>
    <property type="match status" value="1"/>
</dbReference>
<evidence type="ECO:0000256" key="1">
    <source>
        <dbReference type="ARBA" id="ARBA00022536"/>
    </source>
</evidence>
<keyword evidence="6" id="KW-1185">Reference proteome</keyword>
<dbReference type="AlphaFoldDB" id="A0A2U1KUY2"/>
<comment type="caution">
    <text evidence="3">Lacks conserved residue(s) required for the propagation of feature annotation.</text>
</comment>
<dbReference type="FunFam" id="2.10.25.10:FF:000355">
    <property type="entry name" value="Wall-associated receptor kinase 3"/>
    <property type="match status" value="1"/>
</dbReference>
<dbReference type="Proteomes" id="UP000245207">
    <property type="component" value="Unassembled WGS sequence"/>
</dbReference>
<dbReference type="OrthoDB" id="690332at2759"/>
<accession>A0A2U1KUY2</accession>
<name>A0A2U1KUY2_ARTAN</name>
<dbReference type="InterPro" id="IPR001881">
    <property type="entry name" value="EGF-like_Ca-bd_dom"/>
</dbReference>
<comment type="caution">
    <text evidence="5">The sequence shown here is derived from an EMBL/GenBank/DDBJ whole genome shotgun (WGS) entry which is preliminary data.</text>
</comment>
<dbReference type="InterPro" id="IPR018097">
    <property type="entry name" value="EGF_Ca-bd_CS"/>
</dbReference>
<dbReference type="InterPro" id="IPR000152">
    <property type="entry name" value="EGF-type_Asp/Asn_hydroxyl_site"/>
</dbReference>
<dbReference type="EMBL" id="PKPP01013711">
    <property type="protein sequence ID" value="PWA40561.1"/>
    <property type="molecule type" value="Genomic_DNA"/>
</dbReference>
<protein>
    <submittedName>
        <fullName evidence="5">EGF-like calcium-binding</fullName>
    </submittedName>
</protein>
<evidence type="ECO:0000259" key="4">
    <source>
        <dbReference type="PROSITE" id="PS50026"/>
    </source>
</evidence>
<organism evidence="5 6">
    <name type="scientific">Artemisia annua</name>
    <name type="common">Sweet wormwood</name>
    <dbReference type="NCBI Taxonomy" id="35608"/>
    <lineage>
        <taxon>Eukaryota</taxon>
        <taxon>Viridiplantae</taxon>
        <taxon>Streptophyta</taxon>
        <taxon>Embryophyta</taxon>
        <taxon>Tracheophyta</taxon>
        <taxon>Spermatophyta</taxon>
        <taxon>Magnoliopsida</taxon>
        <taxon>eudicotyledons</taxon>
        <taxon>Gunneridae</taxon>
        <taxon>Pentapetalae</taxon>
        <taxon>asterids</taxon>
        <taxon>campanulids</taxon>
        <taxon>Asterales</taxon>
        <taxon>Asteraceae</taxon>
        <taxon>Asteroideae</taxon>
        <taxon>Anthemideae</taxon>
        <taxon>Artemisiinae</taxon>
        <taxon>Artemisia</taxon>
    </lineage>
</organism>
<sequence length="161" mass="17851">MDVIMKDATCAQLSSDQEVKVPILDRVNLAIPKGSLAAVIGEVIGLMYIHNDFEDIDECTNLETFPCYGTCSNTPGNYTCNCKRGYSGDAKIQDGCRINPFPVRLLSSEMNCNEKSSFVTNSEDIDLYDVPLIASSESSREYNISSLTRMDDILLQMESPR</sequence>
<feature type="domain" description="EGF-like" evidence="4">
    <location>
        <begin position="55"/>
        <end position="97"/>
    </location>
</feature>
<evidence type="ECO:0000313" key="6">
    <source>
        <dbReference type="Proteomes" id="UP000245207"/>
    </source>
</evidence>
<evidence type="ECO:0000256" key="2">
    <source>
        <dbReference type="ARBA" id="ARBA00023157"/>
    </source>
</evidence>
<dbReference type="SUPFAM" id="SSF57196">
    <property type="entry name" value="EGF/Laminin"/>
    <property type="match status" value="1"/>
</dbReference>
<dbReference type="CDD" id="cd00054">
    <property type="entry name" value="EGF_CA"/>
    <property type="match status" value="1"/>
</dbReference>